<dbReference type="EMBL" id="NRPP01000002">
    <property type="protein sequence ID" value="TFJ30471.1"/>
    <property type="molecule type" value="Genomic_DNA"/>
</dbReference>
<evidence type="ECO:0000256" key="5">
    <source>
        <dbReference type="ARBA" id="ARBA00022842"/>
    </source>
</evidence>
<evidence type="ECO:0000256" key="3">
    <source>
        <dbReference type="ARBA" id="ARBA00022679"/>
    </source>
</evidence>
<keyword evidence="4" id="KW-0479">Metal-binding</keyword>
<dbReference type="InterPro" id="IPR008949">
    <property type="entry name" value="Isoprenoid_synthase_dom_sf"/>
</dbReference>
<dbReference type="Proteomes" id="UP000297938">
    <property type="component" value="Unassembled WGS sequence"/>
</dbReference>
<accession>A0A2R7ZYA5</accession>
<dbReference type="InterPro" id="IPR033749">
    <property type="entry name" value="Polyprenyl_synt_CS"/>
</dbReference>
<comment type="similarity">
    <text evidence="2 6">Belongs to the FPP/GGPP synthase family.</text>
</comment>
<dbReference type="Gene3D" id="1.10.600.10">
    <property type="entry name" value="Farnesyl Diphosphate Synthase"/>
    <property type="match status" value="1"/>
</dbReference>
<name>A0A2R7ZYA5_CARDV</name>
<dbReference type="RefSeq" id="WP_074401435.1">
    <property type="nucleotide sequence ID" value="NZ_CBCPJQ010000004.1"/>
</dbReference>
<dbReference type="InterPro" id="IPR000092">
    <property type="entry name" value="Polyprenyl_synt"/>
</dbReference>
<dbReference type="STRING" id="2748.CDIV41_120116"/>
<proteinExistence type="inferred from homology"/>
<keyword evidence="5" id="KW-0460">Magnesium</keyword>
<comment type="caution">
    <text evidence="7">The sequence shown here is derived from an EMBL/GenBank/DDBJ whole genome shotgun (WGS) entry which is preliminary data.</text>
</comment>
<evidence type="ECO:0000313" key="8">
    <source>
        <dbReference type="Proteomes" id="UP000297938"/>
    </source>
</evidence>
<dbReference type="SUPFAM" id="SSF48576">
    <property type="entry name" value="Terpenoid synthases"/>
    <property type="match status" value="1"/>
</dbReference>
<evidence type="ECO:0000256" key="2">
    <source>
        <dbReference type="ARBA" id="ARBA00006706"/>
    </source>
</evidence>
<comment type="cofactor">
    <cofactor evidence="1">
        <name>Mg(2+)</name>
        <dbReference type="ChEBI" id="CHEBI:18420"/>
    </cofactor>
</comment>
<keyword evidence="3 6" id="KW-0808">Transferase</keyword>
<gene>
    <name evidence="7" type="ORF">CKN69_00745</name>
</gene>
<dbReference type="Pfam" id="PF00348">
    <property type="entry name" value="polyprenyl_synt"/>
    <property type="match status" value="1"/>
</dbReference>
<evidence type="ECO:0000256" key="4">
    <source>
        <dbReference type="ARBA" id="ARBA00022723"/>
    </source>
</evidence>
<dbReference type="PANTHER" id="PTHR12001">
    <property type="entry name" value="GERANYLGERANYL PYROPHOSPHATE SYNTHASE"/>
    <property type="match status" value="1"/>
</dbReference>
<dbReference type="PROSITE" id="PS00723">
    <property type="entry name" value="POLYPRENYL_SYNTHASE_1"/>
    <property type="match status" value="1"/>
</dbReference>
<dbReference type="GO" id="GO:0008299">
    <property type="term" value="P:isoprenoid biosynthetic process"/>
    <property type="evidence" value="ECO:0007669"/>
    <property type="project" value="InterPro"/>
</dbReference>
<dbReference type="CDD" id="cd00685">
    <property type="entry name" value="Trans_IPPS_HT"/>
    <property type="match status" value="1"/>
</dbReference>
<sequence length="328" mass="37257">MPIHPMWENFPAIKDDLAESYAVMEKKVRIRNKEVETTIHDLLHSGGKLLRPAYFILFSRFGSATKKKHKKLIYTAASLEILHMATLIHDDIIDDSPTRRGTPTVQAKYGKDIAVYTGDFLFTVYFDLIADATDSFSTIKLNAFTMKRILIGELDQMHLRYNTDVTLRQYLRRVTGKTAQLFSLSCFEGAQMGKADLKVITSSHHIGHNIGIAFQILDDILDYTENSEVLKKPVLEDVKQGVYSLPLILAMRGHQKEFAPYLKNGAAMSQEDVTMVLSLIDKYQGVEEAKHLAERYTNKALKGINSLPEQPEKHLLLALTKQLLNRNY</sequence>
<reference evidence="7 8" key="1">
    <citation type="journal article" date="2018" name="Int. J. Food Microbiol.">
        <title>Growth of Carnobacterium spp. isolated from chilled vacuum-packaged meat under relevant acidic conditions.</title>
        <authorList>
            <person name="Zhang P."/>
            <person name="Badoni M."/>
            <person name="Ganzle M."/>
            <person name="Yang X."/>
        </authorList>
    </citation>
    <scope>NUCLEOTIDE SEQUENCE [LARGE SCALE GENOMIC DNA]</scope>
    <source>
        <strain evidence="7 8">B2</strain>
    </source>
</reference>
<dbReference type="GO" id="GO:0046872">
    <property type="term" value="F:metal ion binding"/>
    <property type="evidence" value="ECO:0007669"/>
    <property type="project" value="UniProtKB-KW"/>
</dbReference>
<evidence type="ECO:0000256" key="6">
    <source>
        <dbReference type="RuleBase" id="RU004466"/>
    </source>
</evidence>
<organism evidence="7 8">
    <name type="scientific">Carnobacterium divergens</name>
    <name type="common">Lactobacillus divergens</name>
    <dbReference type="NCBI Taxonomy" id="2748"/>
    <lineage>
        <taxon>Bacteria</taxon>
        <taxon>Bacillati</taxon>
        <taxon>Bacillota</taxon>
        <taxon>Bacilli</taxon>
        <taxon>Lactobacillales</taxon>
        <taxon>Carnobacteriaceae</taxon>
        <taxon>Carnobacterium</taxon>
    </lineage>
</organism>
<dbReference type="PROSITE" id="PS00444">
    <property type="entry name" value="POLYPRENYL_SYNTHASE_2"/>
    <property type="match status" value="1"/>
</dbReference>
<dbReference type="AlphaFoldDB" id="A0A2R7ZYA5"/>
<dbReference type="SFLD" id="SFLDS00005">
    <property type="entry name" value="Isoprenoid_Synthase_Type_I"/>
    <property type="match status" value="1"/>
</dbReference>
<evidence type="ECO:0000256" key="1">
    <source>
        <dbReference type="ARBA" id="ARBA00001946"/>
    </source>
</evidence>
<evidence type="ECO:0000313" key="7">
    <source>
        <dbReference type="EMBL" id="TFJ30471.1"/>
    </source>
</evidence>
<protein>
    <submittedName>
        <fullName evidence="7">Heptaprenyl diphosphate synthase</fullName>
    </submittedName>
</protein>
<dbReference type="PANTHER" id="PTHR12001:SF69">
    <property type="entry name" value="ALL TRANS-POLYPRENYL-DIPHOSPHATE SYNTHASE PDSS1"/>
    <property type="match status" value="1"/>
</dbReference>
<dbReference type="GO" id="GO:0004659">
    <property type="term" value="F:prenyltransferase activity"/>
    <property type="evidence" value="ECO:0007669"/>
    <property type="project" value="InterPro"/>
</dbReference>